<dbReference type="SUPFAM" id="SSF46689">
    <property type="entry name" value="Homeodomain-like"/>
    <property type="match status" value="1"/>
</dbReference>
<protein>
    <submittedName>
        <fullName evidence="5">AraC family transcriptional regulator</fullName>
    </submittedName>
</protein>
<dbReference type="SMART" id="SM00342">
    <property type="entry name" value="HTH_ARAC"/>
    <property type="match status" value="1"/>
</dbReference>
<name>A0A0A2LUN9_9FLAO</name>
<dbReference type="InterPro" id="IPR018062">
    <property type="entry name" value="HTH_AraC-typ_CS"/>
</dbReference>
<evidence type="ECO:0000256" key="3">
    <source>
        <dbReference type="ARBA" id="ARBA00023163"/>
    </source>
</evidence>
<dbReference type="GO" id="GO:0043565">
    <property type="term" value="F:sequence-specific DNA binding"/>
    <property type="evidence" value="ECO:0007669"/>
    <property type="project" value="InterPro"/>
</dbReference>
<dbReference type="STRING" id="1406840.Q763_11730"/>
<dbReference type="InterPro" id="IPR009057">
    <property type="entry name" value="Homeodomain-like_sf"/>
</dbReference>
<evidence type="ECO:0000256" key="2">
    <source>
        <dbReference type="ARBA" id="ARBA00023125"/>
    </source>
</evidence>
<evidence type="ECO:0000259" key="4">
    <source>
        <dbReference type="PROSITE" id="PS01124"/>
    </source>
</evidence>
<keyword evidence="1" id="KW-0805">Transcription regulation</keyword>
<dbReference type="eggNOG" id="COG2207">
    <property type="taxonomic scope" value="Bacteria"/>
</dbReference>
<dbReference type="PANTHER" id="PTHR43280:SF2">
    <property type="entry name" value="HTH-TYPE TRANSCRIPTIONAL REGULATOR EXSA"/>
    <property type="match status" value="1"/>
</dbReference>
<reference evidence="5 6" key="1">
    <citation type="submission" date="2013-09" db="EMBL/GenBank/DDBJ databases">
        <authorList>
            <person name="Zeng Z."/>
            <person name="Chen C."/>
        </authorList>
    </citation>
    <scope>NUCLEOTIDE SEQUENCE [LARGE SCALE GENOMIC DNA]</scope>
    <source>
        <strain evidence="5 6">F44-8</strain>
    </source>
</reference>
<dbReference type="RefSeq" id="WP_035134403.1">
    <property type="nucleotide sequence ID" value="NZ_JRLV01000014.1"/>
</dbReference>
<feature type="domain" description="HTH araC/xylS-type" evidence="4">
    <location>
        <begin position="73"/>
        <end position="177"/>
    </location>
</feature>
<evidence type="ECO:0000256" key="1">
    <source>
        <dbReference type="ARBA" id="ARBA00023015"/>
    </source>
</evidence>
<proteinExistence type="predicted"/>
<keyword evidence="2" id="KW-0238">DNA-binding</keyword>
<dbReference type="InterPro" id="IPR018060">
    <property type="entry name" value="HTH_AraC"/>
</dbReference>
<dbReference type="Proteomes" id="UP000030129">
    <property type="component" value="Unassembled WGS sequence"/>
</dbReference>
<dbReference type="GO" id="GO:0003700">
    <property type="term" value="F:DNA-binding transcription factor activity"/>
    <property type="evidence" value="ECO:0007669"/>
    <property type="project" value="InterPro"/>
</dbReference>
<comment type="caution">
    <text evidence="5">The sequence shown here is derived from an EMBL/GenBank/DDBJ whole genome shotgun (WGS) entry which is preliminary data.</text>
</comment>
<accession>A0A0A2LUN9</accession>
<evidence type="ECO:0000313" key="6">
    <source>
        <dbReference type="Proteomes" id="UP000030129"/>
    </source>
</evidence>
<keyword evidence="3" id="KW-0804">Transcription</keyword>
<gene>
    <name evidence="5" type="ORF">Q763_11730</name>
</gene>
<dbReference type="PANTHER" id="PTHR43280">
    <property type="entry name" value="ARAC-FAMILY TRANSCRIPTIONAL REGULATOR"/>
    <property type="match status" value="1"/>
</dbReference>
<sequence>MSLKIFIKYMVSLRCKIIVKAELDRLEIKYGNVELGEVEIKEPITKEQNKVLKASLIKVGLELMDDKKAILIEKIKNTIIELVYKDNDLIKTKKSEYISHKLNYDYTYLANIFSEATGTTIEHYIINHKIERVKELLIYDELSLTQISYLLNYSSVAHLSAQFKKITGLTPTFFKTIKEKKRKELQYL</sequence>
<dbReference type="PROSITE" id="PS00041">
    <property type="entry name" value="HTH_ARAC_FAMILY_1"/>
    <property type="match status" value="1"/>
</dbReference>
<dbReference type="AlphaFoldDB" id="A0A0A2LUN9"/>
<dbReference type="Pfam" id="PF12833">
    <property type="entry name" value="HTH_18"/>
    <property type="match status" value="1"/>
</dbReference>
<keyword evidence="6" id="KW-1185">Reference proteome</keyword>
<dbReference type="EMBL" id="JRLV01000014">
    <property type="protein sequence ID" value="KGO79870.1"/>
    <property type="molecule type" value="Genomic_DNA"/>
</dbReference>
<organism evidence="5 6">
    <name type="scientific">Flavobacterium beibuense F44-8</name>
    <dbReference type="NCBI Taxonomy" id="1406840"/>
    <lineage>
        <taxon>Bacteria</taxon>
        <taxon>Pseudomonadati</taxon>
        <taxon>Bacteroidota</taxon>
        <taxon>Flavobacteriia</taxon>
        <taxon>Flavobacteriales</taxon>
        <taxon>Flavobacteriaceae</taxon>
        <taxon>Flavobacterium</taxon>
    </lineage>
</organism>
<dbReference type="PROSITE" id="PS01124">
    <property type="entry name" value="HTH_ARAC_FAMILY_2"/>
    <property type="match status" value="1"/>
</dbReference>
<evidence type="ECO:0000313" key="5">
    <source>
        <dbReference type="EMBL" id="KGO79870.1"/>
    </source>
</evidence>
<dbReference type="Gene3D" id="1.10.10.60">
    <property type="entry name" value="Homeodomain-like"/>
    <property type="match status" value="1"/>
</dbReference>